<gene>
    <name evidence="3" type="ordered locus">mru_1597</name>
</gene>
<name>D3E4Q3_METRM</name>
<evidence type="ECO:0000256" key="1">
    <source>
        <dbReference type="SAM" id="Phobius"/>
    </source>
</evidence>
<accession>D3E4Q3</accession>
<dbReference type="GO" id="GO:0016020">
    <property type="term" value="C:membrane"/>
    <property type="evidence" value="ECO:0007669"/>
    <property type="project" value="InterPro"/>
</dbReference>
<feature type="domain" description="EamA" evidence="2">
    <location>
        <begin position="5"/>
        <end position="138"/>
    </location>
</feature>
<dbReference type="SUPFAM" id="SSF103481">
    <property type="entry name" value="Multidrug resistance efflux transporter EmrE"/>
    <property type="match status" value="2"/>
</dbReference>
<dbReference type="Pfam" id="PF00892">
    <property type="entry name" value="EamA"/>
    <property type="match status" value="2"/>
</dbReference>
<feature type="transmembrane region" description="Helical" evidence="1">
    <location>
        <begin position="5"/>
        <end position="23"/>
    </location>
</feature>
<feature type="domain" description="EamA" evidence="2">
    <location>
        <begin position="151"/>
        <end position="287"/>
    </location>
</feature>
<feature type="transmembrane region" description="Helical" evidence="1">
    <location>
        <begin position="67"/>
        <end position="87"/>
    </location>
</feature>
<dbReference type="STRING" id="634498.mru_1597"/>
<organism evidence="3 4">
    <name type="scientific">Methanobrevibacter ruminantium (strain ATCC 35063 / DSM 1093 / JCM 13430 / OCM 146 / M1)</name>
    <name type="common">Methanobacterium ruminantium</name>
    <dbReference type="NCBI Taxonomy" id="634498"/>
    <lineage>
        <taxon>Archaea</taxon>
        <taxon>Methanobacteriati</taxon>
        <taxon>Methanobacteriota</taxon>
        <taxon>Methanomada group</taxon>
        <taxon>Methanobacteria</taxon>
        <taxon>Methanobacteriales</taxon>
        <taxon>Methanobacteriaceae</taxon>
        <taxon>Methanobrevibacter</taxon>
    </lineage>
</organism>
<evidence type="ECO:0000313" key="4">
    <source>
        <dbReference type="Proteomes" id="UP000008680"/>
    </source>
</evidence>
<dbReference type="Proteomes" id="UP000008680">
    <property type="component" value="Chromosome"/>
</dbReference>
<feature type="transmembrane region" description="Helical" evidence="1">
    <location>
        <begin position="93"/>
        <end position="115"/>
    </location>
</feature>
<feature type="transmembrane region" description="Helical" evidence="1">
    <location>
        <begin position="271"/>
        <end position="288"/>
    </location>
</feature>
<feature type="transmembrane region" description="Helical" evidence="1">
    <location>
        <begin position="181"/>
        <end position="204"/>
    </location>
</feature>
<keyword evidence="1" id="KW-0472">Membrane</keyword>
<evidence type="ECO:0000259" key="2">
    <source>
        <dbReference type="Pfam" id="PF00892"/>
    </source>
</evidence>
<dbReference type="GeneID" id="8771256"/>
<keyword evidence="4" id="KW-1185">Reference proteome</keyword>
<dbReference type="EMBL" id="CP001719">
    <property type="protein sequence ID" value="ADC47447.1"/>
    <property type="molecule type" value="Genomic_DNA"/>
</dbReference>
<reference evidence="3 4" key="1">
    <citation type="journal article" date="2010" name="PLoS ONE">
        <title>The genome sequence of the rumen methanogen Methanobrevibacter ruminantium reveals new possibilities for controlling ruminant methane emissions.</title>
        <authorList>
            <person name="Leahy S.C."/>
            <person name="Kelly W.J."/>
            <person name="Altermann E."/>
            <person name="Ronimus R.S."/>
            <person name="Yeoman C.J."/>
            <person name="Pacheco D.M."/>
            <person name="Li D."/>
            <person name="Kong Z."/>
            <person name="McTavish S."/>
            <person name="Sang C."/>
            <person name="Lambie S.C."/>
            <person name="Janssen P.H."/>
            <person name="Dey D."/>
            <person name="Attwood G.T."/>
        </authorList>
    </citation>
    <scope>NUCLEOTIDE SEQUENCE [LARGE SCALE GENOMIC DNA]</scope>
    <source>
        <strain evidence="4">ATCC 35063 / DSM 1093 / JCM 13430 / OCM 146 / M1</strain>
    </source>
</reference>
<protein>
    <recommendedName>
        <fullName evidence="2">EamA domain-containing protein</fullName>
    </recommendedName>
</protein>
<dbReference type="InterPro" id="IPR000620">
    <property type="entry name" value="EamA_dom"/>
</dbReference>
<dbReference type="RefSeq" id="WP_012956396.1">
    <property type="nucleotide sequence ID" value="NC_013790.1"/>
</dbReference>
<dbReference type="AlphaFoldDB" id="D3E4Q3"/>
<feature type="transmembrane region" description="Helical" evidence="1">
    <location>
        <begin position="147"/>
        <end position="169"/>
    </location>
</feature>
<evidence type="ECO:0000313" key="3">
    <source>
        <dbReference type="EMBL" id="ADC47447.1"/>
    </source>
</evidence>
<feature type="transmembrane region" description="Helical" evidence="1">
    <location>
        <begin position="246"/>
        <end position="265"/>
    </location>
</feature>
<dbReference type="eggNOG" id="arCOG00271">
    <property type="taxonomic scope" value="Archaea"/>
</dbReference>
<dbReference type="Gene3D" id="1.10.3730.20">
    <property type="match status" value="1"/>
</dbReference>
<proteinExistence type="predicted"/>
<feature type="transmembrane region" description="Helical" evidence="1">
    <location>
        <begin position="216"/>
        <end position="234"/>
    </location>
</feature>
<dbReference type="InterPro" id="IPR037185">
    <property type="entry name" value="EmrE-like"/>
</dbReference>
<dbReference type="PANTHER" id="PTHR22911:SF79">
    <property type="entry name" value="MOBA-LIKE NTP TRANSFERASE DOMAIN-CONTAINING PROTEIN"/>
    <property type="match status" value="1"/>
</dbReference>
<dbReference type="OrthoDB" id="76856at2157"/>
<feature type="transmembrane region" description="Helical" evidence="1">
    <location>
        <begin position="35"/>
        <end position="55"/>
    </location>
</feature>
<dbReference type="HOGENOM" id="CLU_033863_9_1_2"/>
<dbReference type="PANTHER" id="PTHR22911">
    <property type="entry name" value="ACYL-MALONYL CONDENSING ENZYME-RELATED"/>
    <property type="match status" value="1"/>
</dbReference>
<keyword evidence="1" id="KW-0812">Transmembrane</keyword>
<sequence>MKKIYLIFPILAGIMFGSTGIFVRTLTENGIDSTTLLFLRFSIAIIYMLIAIVLTDKSLIKVSKEDIPLFLICGLCILGLNLCYNNSINTVPLSLAAVLLSTAPVFVVIFAYFIFNEKISSAKVISIILVIIGCILTTGLLEESMIPITSIGLISGIGSAIFWAIYTIASRKSIDRGKHTFTILFYSLIIITIVTIPFTNFGQIESFVLANPANNIIFLLLHSLISFALPYILITISLNHLDAGTVVILSSGEPVAALVFGAIVYNEIPSPLMFCGIIITIIALISLSRKIEMKSE</sequence>
<feature type="transmembrane region" description="Helical" evidence="1">
    <location>
        <begin position="122"/>
        <end position="141"/>
    </location>
</feature>
<keyword evidence="1" id="KW-1133">Transmembrane helix</keyword>
<dbReference type="KEGG" id="mru:mru_1597"/>
<dbReference type="PATRIC" id="fig|634498.28.peg.1599"/>